<evidence type="ECO:0000313" key="9">
    <source>
        <dbReference type="Proteomes" id="UP000186132"/>
    </source>
</evidence>
<feature type="transmembrane region" description="Helical" evidence="6">
    <location>
        <begin position="309"/>
        <end position="326"/>
    </location>
</feature>
<dbReference type="CDD" id="cd06173">
    <property type="entry name" value="MFS_MefA_like"/>
    <property type="match status" value="1"/>
</dbReference>
<reference evidence="8 9" key="1">
    <citation type="submission" date="2016-11" db="EMBL/GenBank/DDBJ databases">
        <authorList>
            <person name="Jaros S."/>
            <person name="Januszkiewicz K."/>
            <person name="Wedrychowicz H."/>
        </authorList>
    </citation>
    <scope>NUCLEOTIDE SEQUENCE [LARGE SCALE GENOMIC DNA]</scope>
    <source>
        <strain evidence="8 9">DSM 45627</strain>
    </source>
</reference>
<dbReference type="SUPFAM" id="SSF103473">
    <property type="entry name" value="MFS general substrate transporter"/>
    <property type="match status" value="1"/>
</dbReference>
<comment type="subcellular location">
    <subcellularLocation>
        <location evidence="1">Cell membrane</location>
        <topology evidence="1">Multi-pass membrane protein</topology>
    </subcellularLocation>
</comment>
<feature type="transmembrane region" description="Helical" evidence="6">
    <location>
        <begin position="57"/>
        <end position="81"/>
    </location>
</feature>
<protein>
    <submittedName>
        <fullName evidence="8">Zn-dependent amino-or carboxypeptidase, M28 family</fullName>
    </submittedName>
</protein>
<keyword evidence="8" id="KW-0378">Hydrolase</keyword>
<feature type="transmembrane region" description="Helical" evidence="6">
    <location>
        <begin position="332"/>
        <end position="352"/>
    </location>
</feature>
<dbReference type="InterPro" id="IPR007484">
    <property type="entry name" value="Peptidase_M28"/>
</dbReference>
<dbReference type="PANTHER" id="PTHR23513">
    <property type="entry name" value="INTEGRAL MEMBRANE EFFLUX PROTEIN-RELATED"/>
    <property type="match status" value="1"/>
</dbReference>
<feature type="transmembrane region" description="Helical" evidence="6">
    <location>
        <begin position="245"/>
        <end position="269"/>
    </location>
</feature>
<dbReference type="Proteomes" id="UP000186132">
    <property type="component" value="Unassembled WGS sequence"/>
</dbReference>
<dbReference type="PANTHER" id="PTHR23513:SF6">
    <property type="entry name" value="MAJOR FACILITATOR SUPERFAMILY ASSOCIATED DOMAIN-CONTAINING PROTEIN"/>
    <property type="match status" value="1"/>
</dbReference>
<dbReference type="EMBL" id="FQVU01000001">
    <property type="protein sequence ID" value="SHF57241.1"/>
    <property type="molecule type" value="Genomic_DNA"/>
</dbReference>
<feature type="domain" description="Major facilitator superfamily (MFS) profile" evidence="7">
    <location>
        <begin position="23"/>
        <end position="421"/>
    </location>
</feature>
<sequence length="1227" mass="125894">MSSTHDPDAPADATPARTAWPRSFRLLAYASLISGLGDGARFAALPLLATTITGNTLLVAAVTIAGQLPLLLVGPVAGVVVDRSDRARQLWRTATVQAVVMGVFAALVIAGSSGIWIILVASFVLAATETLSFNLQAAAVPDLVPPQRLPAANSIVQGAQFVASDLVGIAIGSLLFSWHPTAPFVVDAVSFALAAALLGGVRLRRRGPTATATATAAPTKVSVASVRSDIVFGVRWLWSHRLLRALCLVTALGNFVVISILSIAVLFALKVLGVTAAVYGLLMAVIAVGGLVGLLLAPLIDRAVGPGRALQLTFGIAPLPTLVVGLTDSPVVASIALFFVSGSVSIGNVVSVSVRQSVVPRELFGRVNASFRLLASGFGPAAGAVAGGLAEAFGLHAPFLFGALVFLVGAVIGALAISNTAIEHGRSARVDADGDGDGDDATGPVVDEVLAPAERPVDTPALRHRLAAAGLVLVLAALVVVQTAGLRLPDSPPRTVGAGTFSGQRAVDTIGRLAHLHRTIGKPGNDEARAAIVAGFTRLGLHPTVTTRTAAVSSADTTHAVGTVSDIVTMVRGSDPTGTVVVDAHYDSVPTGFGAVDDLLNVGVVHELARALTHGERPRNNIVFLVADGEEEGSLGAKAFVDAHLVDPARTVVLNLEARGTNGPAVMFQTVGRRVGHALDALGRGTITATSVSNEVYRLLPNDTDLTVFGDHGYSGLNFALIGGSPDYHTPHDDATRLHPGAAQAMGDATLGPLRYLSTADLRHDATGSRTYFSTTWSTIDWPHWLDFVICPLAVALLLGLVGGGGRLGLRRRSIGKAAAGFALPVLGSGILAFGVWYVETAVKPELLQFTSGDTYHPATTIAGLAIGGAALLVLWYRWMRRTARPLEIVVGILCWLAGLGVVLLVVAPTASYIVAVPALIGGLLALVTAAVTTPESAWRPLAGAGIVVVPVLLMYPVVSLLFPTLGLSLAAPGLIFGVLAFAGLAALLELVPRAGLRVLTPLTGVAAVAVLVLGYAIDGTDARHPRSVSIGYAVDGDTGTARWVSDAPVADPAIASLVPRSANLATEFPSLADRTFLVGPASRSAALTPIRLTGSAVHAEPGGRAAVFTVRPPAGTESTYVYAHVASGVSVRSAVAGGQRLPGGTNRSFAPGGWTWGFRFSGVHRDGIPVTLHLGGTGPIQVRVVAEQAGLPAVAGAPTLPKDASFSPWPSVAGQSIIVGTFDLTP</sequence>
<evidence type="ECO:0000259" key="7">
    <source>
        <dbReference type="PROSITE" id="PS50850"/>
    </source>
</evidence>
<evidence type="ECO:0000256" key="4">
    <source>
        <dbReference type="ARBA" id="ARBA00022989"/>
    </source>
</evidence>
<dbReference type="SUPFAM" id="SSF53187">
    <property type="entry name" value="Zn-dependent exopeptidases"/>
    <property type="match status" value="1"/>
</dbReference>
<dbReference type="InterPro" id="IPR011701">
    <property type="entry name" value="MFS"/>
</dbReference>
<dbReference type="GO" id="GO:0005886">
    <property type="term" value="C:plasma membrane"/>
    <property type="evidence" value="ECO:0007669"/>
    <property type="project" value="UniProtKB-SubCell"/>
</dbReference>
<gene>
    <name evidence="8" type="ORF">SAMN05443575_0325</name>
</gene>
<dbReference type="Gene3D" id="3.40.630.10">
    <property type="entry name" value="Zn peptidases"/>
    <property type="match status" value="1"/>
</dbReference>
<accession>A0A1M5CR62</accession>
<dbReference type="InterPro" id="IPR020846">
    <property type="entry name" value="MFS_dom"/>
</dbReference>
<organism evidence="8 9">
    <name type="scientific">Jatrophihabitans endophyticus</name>
    <dbReference type="NCBI Taxonomy" id="1206085"/>
    <lineage>
        <taxon>Bacteria</taxon>
        <taxon>Bacillati</taxon>
        <taxon>Actinomycetota</taxon>
        <taxon>Actinomycetes</taxon>
        <taxon>Jatrophihabitantales</taxon>
        <taxon>Jatrophihabitantaceae</taxon>
        <taxon>Jatrophihabitans</taxon>
    </lineage>
</organism>
<evidence type="ECO:0000256" key="5">
    <source>
        <dbReference type="ARBA" id="ARBA00023136"/>
    </source>
</evidence>
<dbReference type="Gene3D" id="1.20.1250.20">
    <property type="entry name" value="MFS general substrate transporter like domains"/>
    <property type="match status" value="1"/>
</dbReference>
<keyword evidence="4 6" id="KW-1133">Transmembrane helix</keyword>
<evidence type="ECO:0000256" key="2">
    <source>
        <dbReference type="ARBA" id="ARBA00022475"/>
    </source>
</evidence>
<keyword evidence="8" id="KW-0121">Carboxypeptidase</keyword>
<feature type="transmembrane region" description="Helical" evidence="6">
    <location>
        <begin position="913"/>
        <end position="932"/>
    </location>
</feature>
<proteinExistence type="predicted"/>
<keyword evidence="3 6" id="KW-0812">Transmembrane</keyword>
<feature type="transmembrane region" description="Helical" evidence="6">
    <location>
        <begin position="399"/>
        <end position="417"/>
    </location>
</feature>
<keyword evidence="2" id="KW-1003">Cell membrane</keyword>
<dbReference type="GO" id="GO:0022857">
    <property type="term" value="F:transmembrane transporter activity"/>
    <property type="evidence" value="ECO:0007669"/>
    <property type="project" value="InterPro"/>
</dbReference>
<feature type="transmembrane region" description="Helical" evidence="6">
    <location>
        <begin position="970"/>
        <end position="992"/>
    </location>
</feature>
<keyword evidence="8" id="KW-0645">Protease</keyword>
<feature type="transmembrane region" description="Helical" evidence="6">
    <location>
        <begin position="466"/>
        <end position="486"/>
    </location>
</feature>
<feature type="transmembrane region" description="Helical" evidence="6">
    <location>
        <begin position="373"/>
        <end position="393"/>
    </location>
</feature>
<keyword evidence="9" id="KW-1185">Reference proteome</keyword>
<feature type="transmembrane region" description="Helical" evidence="6">
    <location>
        <begin position="999"/>
        <end position="1018"/>
    </location>
</feature>
<dbReference type="GO" id="GO:0004180">
    <property type="term" value="F:carboxypeptidase activity"/>
    <property type="evidence" value="ECO:0007669"/>
    <property type="project" value="UniProtKB-KW"/>
</dbReference>
<feature type="transmembrane region" description="Helical" evidence="6">
    <location>
        <begin position="275"/>
        <end position="297"/>
    </location>
</feature>
<evidence type="ECO:0000256" key="1">
    <source>
        <dbReference type="ARBA" id="ARBA00004651"/>
    </source>
</evidence>
<dbReference type="OrthoDB" id="9778250at2"/>
<evidence type="ECO:0000313" key="8">
    <source>
        <dbReference type="EMBL" id="SHF57241.1"/>
    </source>
</evidence>
<dbReference type="InterPro" id="IPR036259">
    <property type="entry name" value="MFS_trans_sf"/>
</dbReference>
<dbReference type="AlphaFoldDB" id="A0A1M5CR62"/>
<evidence type="ECO:0000256" key="6">
    <source>
        <dbReference type="SAM" id="Phobius"/>
    </source>
</evidence>
<name>A0A1M5CR62_9ACTN</name>
<feature type="transmembrane region" description="Helical" evidence="6">
    <location>
        <begin position="944"/>
        <end position="964"/>
    </location>
</feature>
<feature type="transmembrane region" description="Helical" evidence="6">
    <location>
        <begin position="818"/>
        <end position="839"/>
    </location>
</feature>
<dbReference type="Pfam" id="PF04389">
    <property type="entry name" value="Peptidase_M28"/>
    <property type="match status" value="1"/>
</dbReference>
<feature type="transmembrane region" description="Helical" evidence="6">
    <location>
        <begin position="785"/>
        <end position="806"/>
    </location>
</feature>
<dbReference type="PROSITE" id="PS50850">
    <property type="entry name" value="MFS"/>
    <property type="match status" value="1"/>
</dbReference>
<feature type="transmembrane region" description="Helical" evidence="6">
    <location>
        <begin position="182"/>
        <end position="201"/>
    </location>
</feature>
<dbReference type="Pfam" id="PF07690">
    <property type="entry name" value="MFS_1"/>
    <property type="match status" value="1"/>
</dbReference>
<feature type="transmembrane region" description="Helical" evidence="6">
    <location>
        <begin position="859"/>
        <end position="877"/>
    </location>
</feature>
<keyword evidence="5 6" id="KW-0472">Membrane</keyword>
<dbReference type="RefSeq" id="WP_073385093.1">
    <property type="nucleotide sequence ID" value="NZ_FQVU01000001.1"/>
</dbReference>
<evidence type="ECO:0000256" key="3">
    <source>
        <dbReference type="ARBA" id="ARBA00022692"/>
    </source>
</evidence>
<dbReference type="STRING" id="1206085.SAMN05443575_0325"/>
<feature type="transmembrane region" description="Helical" evidence="6">
    <location>
        <begin position="889"/>
        <end position="907"/>
    </location>
</feature>